<proteinExistence type="inferred from homology"/>
<keyword evidence="3 4" id="KW-0346">Stress response</keyword>
<comment type="subcellular location">
    <subcellularLocation>
        <location evidence="3">Cytoplasm</location>
    </subcellularLocation>
</comment>
<sequence>MAGTNEKGNFSAEIAQEVIDAALKSVERRDSPSEAETSITLEVESSETPSEAGEVSGEVSIEVPEAEASGPSPEVAQLSAELAEARKEVESLRAQLDFSQSESRKLMERLKGDHERTLRAAADLENFKKRAQKEKEEVQKFGSEKLLKDLLPVVDNLDRALEAATKSPDIVSFQKGVAMTRKSFEDALGRHGVKSFSAKGQVFDPRLHEAMQQVETADVPPGHVAFEMLRGYTLNERLVRPALVVVARAPAPPPEPPAPVASTTSEQQTGAIEAPEAGTSPAVSSETSHSAGGSQ</sequence>
<dbReference type="NCBIfam" id="NF010738">
    <property type="entry name" value="PRK14140.1"/>
    <property type="match status" value="1"/>
</dbReference>
<accession>A0ABU5H3J5</accession>
<comment type="caution">
    <text evidence="7">The sequence shown here is derived from an EMBL/GenBank/DDBJ whole genome shotgun (WGS) entry which is preliminary data.</text>
</comment>
<evidence type="ECO:0000256" key="1">
    <source>
        <dbReference type="ARBA" id="ARBA00009054"/>
    </source>
</evidence>
<dbReference type="CDD" id="cd00446">
    <property type="entry name" value="GrpE"/>
    <property type="match status" value="1"/>
</dbReference>
<dbReference type="HAMAP" id="MF_01151">
    <property type="entry name" value="GrpE"/>
    <property type="match status" value="1"/>
</dbReference>
<dbReference type="Proteomes" id="UP001291309">
    <property type="component" value="Unassembled WGS sequence"/>
</dbReference>
<dbReference type="InterPro" id="IPR000740">
    <property type="entry name" value="GrpE"/>
</dbReference>
<evidence type="ECO:0000256" key="4">
    <source>
        <dbReference type="RuleBase" id="RU000639"/>
    </source>
</evidence>
<keyword evidence="8" id="KW-1185">Reference proteome</keyword>
<dbReference type="InterPro" id="IPR009012">
    <property type="entry name" value="GrpE_head"/>
</dbReference>
<dbReference type="Gene3D" id="2.30.22.10">
    <property type="entry name" value="Head domain of nucleotide exchange factor GrpE"/>
    <property type="match status" value="1"/>
</dbReference>
<name>A0ABU5H3J5_9BACT</name>
<dbReference type="SUPFAM" id="SSF51064">
    <property type="entry name" value="Head domain of nucleotide exchange factor GrpE"/>
    <property type="match status" value="1"/>
</dbReference>
<keyword evidence="2 3" id="KW-0143">Chaperone</keyword>
<gene>
    <name evidence="3 7" type="primary">grpE</name>
    <name evidence="7" type="ORF">SYV04_14795</name>
</gene>
<evidence type="ECO:0000256" key="2">
    <source>
        <dbReference type="ARBA" id="ARBA00023186"/>
    </source>
</evidence>
<evidence type="ECO:0000256" key="5">
    <source>
        <dbReference type="RuleBase" id="RU004478"/>
    </source>
</evidence>
<comment type="subunit">
    <text evidence="3">Homodimer.</text>
</comment>
<dbReference type="Gene3D" id="3.90.20.20">
    <property type="match status" value="1"/>
</dbReference>
<protein>
    <recommendedName>
        <fullName evidence="3 4">Protein GrpE</fullName>
    </recommendedName>
    <alternativeName>
        <fullName evidence="3">HSP-70 cofactor</fullName>
    </alternativeName>
</protein>
<evidence type="ECO:0000256" key="6">
    <source>
        <dbReference type="SAM" id="MobiDB-lite"/>
    </source>
</evidence>
<dbReference type="PROSITE" id="PS01071">
    <property type="entry name" value="GRPE"/>
    <property type="match status" value="1"/>
</dbReference>
<reference evidence="7 8" key="1">
    <citation type="submission" date="2023-12" db="EMBL/GenBank/DDBJ databases">
        <title>the genome sequence of Hyalangium sp. s54d21.</title>
        <authorList>
            <person name="Zhang X."/>
        </authorList>
    </citation>
    <scope>NUCLEOTIDE SEQUENCE [LARGE SCALE GENOMIC DNA]</scope>
    <source>
        <strain evidence="8">s54d21</strain>
    </source>
</reference>
<dbReference type="SUPFAM" id="SSF58014">
    <property type="entry name" value="Coiled-coil domain of nucleotide exchange factor GrpE"/>
    <property type="match status" value="1"/>
</dbReference>
<feature type="compositionally biased region" description="Pro residues" evidence="6">
    <location>
        <begin position="250"/>
        <end position="259"/>
    </location>
</feature>
<feature type="region of interest" description="Disordered" evidence="6">
    <location>
        <begin position="249"/>
        <end position="295"/>
    </location>
</feature>
<evidence type="ECO:0000313" key="8">
    <source>
        <dbReference type="Proteomes" id="UP001291309"/>
    </source>
</evidence>
<evidence type="ECO:0000256" key="3">
    <source>
        <dbReference type="HAMAP-Rule" id="MF_01151"/>
    </source>
</evidence>
<dbReference type="Pfam" id="PF01025">
    <property type="entry name" value="GrpE"/>
    <property type="match status" value="1"/>
</dbReference>
<comment type="function">
    <text evidence="3 4">Participates actively in the response to hyperosmotic and heat shock by preventing the aggregation of stress-denatured proteins, in association with DnaK and GrpE. It is the nucleotide exchange factor for DnaK and may function as a thermosensor. Unfolded proteins bind initially to DnaJ; upon interaction with the DnaJ-bound protein, DnaK hydrolyzes its bound ATP, resulting in the formation of a stable complex. GrpE releases ADP from DnaK; ATP binding to DnaK triggers the release of the substrate protein, thus completing the reaction cycle. Several rounds of ATP-dependent interactions between DnaJ, DnaK and GrpE are required for fully efficient folding.</text>
</comment>
<dbReference type="InterPro" id="IPR013805">
    <property type="entry name" value="GrpE_CC"/>
</dbReference>
<dbReference type="PANTHER" id="PTHR21237">
    <property type="entry name" value="GRPE PROTEIN"/>
    <property type="match status" value="1"/>
</dbReference>
<evidence type="ECO:0000313" key="7">
    <source>
        <dbReference type="EMBL" id="MDY7227679.1"/>
    </source>
</evidence>
<dbReference type="PRINTS" id="PR00773">
    <property type="entry name" value="GRPEPROTEIN"/>
</dbReference>
<feature type="region of interest" description="Disordered" evidence="6">
    <location>
        <begin position="25"/>
        <end position="77"/>
    </location>
</feature>
<comment type="similarity">
    <text evidence="1 3 5">Belongs to the GrpE family.</text>
</comment>
<dbReference type="PANTHER" id="PTHR21237:SF23">
    <property type="entry name" value="GRPE PROTEIN HOMOLOG, MITOCHONDRIAL"/>
    <property type="match status" value="1"/>
</dbReference>
<dbReference type="EMBL" id="JAXIVS010000004">
    <property type="protein sequence ID" value="MDY7227679.1"/>
    <property type="molecule type" value="Genomic_DNA"/>
</dbReference>
<dbReference type="RefSeq" id="WP_321546393.1">
    <property type="nucleotide sequence ID" value="NZ_JAXIVS010000004.1"/>
</dbReference>
<feature type="compositionally biased region" description="Polar residues" evidence="6">
    <location>
        <begin position="281"/>
        <end position="295"/>
    </location>
</feature>
<organism evidence="7 8">
    <name type="scientific">Hyalangium rubrum</name>
    <dbReference type="NCBI Taxonomy" id="3103134"/>
    <lineage>
        <taxon>Bacteria</taxon>
        <taxon>Pseudomonadati</taxon>
        <taxon>Myxococcota</taxon>
        <taxon>Myxococcia</taxon>
        <taxon>Myxococcales</taxon>
        <taxon>Cystobacterineae</taxon>
        <taxon>Archangiaceae</taxon>
        <taxon>Hyalangium</taxon>
    </lineage>
</organism>
<keyword evidence="3" id="KW-0963">Cytoplasm</keyword>